<name>A0A915EHW7_9BILA</name>
<accession>A0A915EHW7</accession>
<dbReference type="AlphaFoldDB" id="A0A915EHW7"/>
<evidence type="ECO:0000313" key="2">
    <source>
        <dbReference type="WBParaSite" id="jg6192"/>
    </source>
</evidence>
<dbReference type="WBParaSite" id="jg6192">
    <property type="protein sequence ID" value="jg6192"/>
    <property type="gene ID" value="jg6192"/>
</dbReference>
<reference evidence="2" key="1">
    <citation type="submission" date="2022-11" db="UniProtKB">
        <authorList>
            <consortium name="WormBaseParasite"/>
        </authorList>
    </citation>
    <scope>IDENTIFICATION</scope>
</reference>
<dbReference type="Proteomes" id="UP000887574">
    <property type="component" value="Unplaced"/>
</dbReference>
<proteinExistence type="predicted"/>
<protein>
    <submittedName>
        <fullName evidence="2">Uncharacterized protein</fullName>
    </submittedName>
</protein>
<organism evidence="1 2">
    <name type="scientific">Ditylenchus dipsaci</name>
    <dbReference type="NCBI Taxonomy" id="166011"/>
    <lineage>
        <taxon>Eukaryota</taxon>
        <taxon>Metazoa</taxon>
        <taxon>Ecdysozoa</taxon>
        <taxon>Nematoda</taxon>
        <taxon>Chromadorea</taxon>
        <taxon>Rhabditida</taxon>
        <taxon>Tylenchina</taxon>
        <taxon>Tylenchomorpha</taxon>
        <taxon>Sphaerularioidea</taxon>
        <taxon>Anguinidae</taxon>
        <taxon>Anguininae</taxon>
        <taxon>Ditylenchus</taxon>
    </lineage>
</organism>
<keyword evidence="1" id="KW-1185">Reference proteome</keyword>
<evidence type="ECO:0000313" key="1">
    <source>
        <dbReference type="Proteomes" id="UP000887574"/>
    </source>
</evidence>
<sequence>MLLLPKLPLVAAVIHVHKENLYRQQTNSSTSKCSSKARPNKDGAVKTEVEVFKESSDKTKNNLLLLQCLRHQSRDFPQLMMKCLSKKLRKRQFPILGKKMAPDSLSRRIFTG</sequence>